<reference evidence="2" key="1">
    <citation type="submission" date="2011-07" db="EMBL/GenBank/DDBJ databases">
        <authorList>
            <consortium name="Caenorhabditis brenneri Sequencing and Analysis Consortium"/>
            <person name="Wilson R.K."/>
        </authorList>
    </citation>
    <scope>NUCLEOTIDE SEQUENCE [LARGE SCALE GENOMIC DNA]</scope>
    <source>
        <strain evidence="2">PB2801</strain>
    </source>
</reference>
<sequence>MAQFLDSWLAGSHPYLETIILKDFQPQPMFFDKFASSLVRAYGDNPWNRSSIFHLERPFDGRVACVKITAIRFIFIV</sequence>
<evidence type="ECO:0000313" key="1">
    <source>
        <dbReference type="EMBL" id="EGT50580.1"/>
    </source>
</evidence>
<name>G0N240_CAEBE</name>
<dbReference type="HOGENOM" id="CLU_2640293_0_0_1"/>
<dbReference type="InParanoid" id="G0N240"/>
<organism evidence="2">
    <name type="scientific">Caenorhabditis brenneri</name>
    <name type="common">Nematode worm</name>
    <dbReference type="NCBI Taxonomy" id="135651"/>
    <lineage>
        <taxon>Eukaryota</taxon>
        <taxon>Metazoa</taxon>
        <taxon>Ecdysozoa</taxon>
        <taxon>Nematoda</taxon>
        <taxon>Chromadorea</taxon>
        <taxon>Rhabditida</taxon>
        <taxon>Rhabditina</taxon>
        <taxon>Rhabditomorpha</taxon>
        <taxon>Rhabditoidea</taxon>
        <taxon>Rhabditidae</taxon>
        <taxon>Peloderinae</taxon>
        <taxon>Caenorhabditis</taxon>
    </lineage>
</organism>
<gene>
    <name evidence="1" type="ORF">CAEBREN_23531</name>
</gene>
<evidence type="ECO:0000313" key="2">
    <source>
        <dbReference type="Proteomes" id="UP000008068"/>
    </source>
</evidence>
<dbReference type="AlphaFoldDB" id="G0N240"/>
<accession>G0N240</accession>
<protein>
    <submittedName>
        <fullName evidence="1">Uncharacterized protein</fullName>
    </submittedName>
</protein>
<dbReference type="EMBL" id="GL379829">
    <property type="protein sequence ID" value="EGT50580.1"/>
    <property type="molecule type" value="Genomic_DNA"/>
</dbReference>
<dbReference type="Proteomes" id="UP000008068">
    <property type="component" value="Unassembled WGS sequence"/>
</dbReference>
<keyword evidence="2" id="KW-1185">Reference proteome</keyword>
<proteinExistence type="predicted"/>